<feature type="compositionally biased region" description="Low complexity" evidence="1">
    <location>
        <begin position="644"/>
        <end position="656"/>
    </location>
</feature>
<comment type="caution">
    <text evidence="2">The sequence shown here is derived from an EMBL/GenBank/DDBJ whole genome shotgun (WGS) entry which is preliminary data.</text>
</comment>
<feature type="compositionally biased region" description="Acidic residues" evidence="1">
    <location>
        <begin position="658"/>
        <end position="669"/>
    </location>
</feature>
<protein>
    <submittedName>
        <fullName evidence="2">Uncharacterized protein</fullName>
    </submittedName>
</protein>
<evidence type="ECO:0000256" key="1">
    <source>
        <dbReference type="SAM" id="MobiDB-lite"/>
    </source>
</evidence>
<feature type="region of interest" description="Disordered" evidence="1">
    <location>
        <begin position="259"/>
        <end position="361"/>
    </location>
</feature>
<feature type="compositionally biased region" description="Acidic residues" evidence="1">
    <location>
        <begin position="509"/>
        <end position="521"/>
    </location>
</feature>
<feature type="compositionally biased region" description="Acidic residues" evidence="1">
    <location>
        <begin position="490"/>
        <end position="499"/>
    </location>
</feature>
<evidence type="ECO:0000313" key="3">
    <source>
        <dbReference type="Proteomes" id="UP001161017"/>
    </source>
</evidence>
<feature type="compositionally biased region" description="Basic residues" evidence="1">
    <location>
        <begin position="728"/>
        <end position="742"/>
    </location>
</feature>
<feature type="compositionally biased region" description="Low complexity" evidence="1">
    <location>
        <begin position="302"/>
        <end position="312"/>
    </location>
</feature>
<gene>
    <name evidence="2" type="ORF">OHK93_005469</name>
</gene>
<feature type="region of interest" description="Disordered" evidence="1">
    <location>
        <begin position="589"/>
        <end position="752"/>
    </location>
</feature>
<sequence>MSGILNLVFSSSSSSRPHYHNKAQPRSLDAPPPLPPASTWTRHRSPNHRRTVSFDATSEESTKEDPLAGLRKENRRFKRKIEHLARQKEIYHDLLEKSGIEVPEVPEVPETPSSHLDEDDEPADTAKTRRLNTATPRTNTPDPIPYWINASNSQAKLLQVLIAILLGRARIILRVSPSDPSKIEALAMEALAHSLHSSLKKDRALIAHCQFYLGLARFGQGRYPEAAEYLDMARAAVAGRYLEGELVDEWVNRCSNAMGETQSPTWTDPRVPSKRVPQTNDKRKGKESAAALSPTPPTRPQHLSTTSTAAAARTHHHHTSSSATTIIRPPSPPPLTPFPPSYLHNYASRSPRSPSRSPPPLPADFPLLALVNSHGNSSATVMPTSPNAFSPGGAYSSPPSSLEGTPEMAQGAFEALPAGPTHRRGRSGGAGGISSKLAFWEGQRSTSGSDSSPVEGGQRPPQQERSASPEPVGAREEDLPSPVLAQPSGEESDDDDSEDEQRRQFLDTSSDDNDNDADDESPAVAANHGEVLADYFPSRTNSHRSDYSSIKSAVSSIFGDGIRRSKMSGDESPLAGQAETLANFWSSRANSMRSSRADSIRSDAPPPSRPSSVRSEVPKLGHPQPLSRANSAYLPSARPSRTQSLLSQASSSLHSVAESEEEEADDEGGADGVVRPVGEMIAGKWKRQVEQPMRSRVGSRVSSRRGIEGSGSGSEKEGPAAGAEGLRGRKKQKRSRRERKAARAAAGAAGRS</sequence>
<dbReference type="EMBL" id="JAPUFD010000003">
    <property type="protein sequence ID" value="MDI1486243.1"/>
    <property type="molecule type" value="Genomic_DNA"/>
</dbReference>
<feature type="compositionally biased region" description="Polar residues" evidence="1">
    <location>
        <begin position="443"/>
        <end position="452"/>
    </location>
</feature>
<name>A0AA43TS39_9LECA</name>
<reference evidence="2" key="1">
    <citation type="journal article" date="2023" name="Genome Biol. Evol.">
        <title>First Whole Genome Sequence and Flow Cytometry Genome Size Data for the Lichen-Forming Fungus Ramalina farinacea (Ascomycota).</title>
        <authorList>
            <person name="Llewellyn T."/>
            <person name="Mian S."/>
            <person name="Hill R."/>
            <person name="Leitch I.J."/>
            <person name="Gaya E."/>
        </authorList>
    </citation>
    <scope>NUCLEOTIDE SEQUENCE</scope>
    <source>
        <strain evidence="2">LIQ254RAFAR</strain>
    </source>
</reference>
<feature type="compositionally biased region" description="Pro residues" evidence="1">
    <location>
        <begin position="329"/>
        <end position="340"/>
    </location>
</feature>
<feature type="region of interest" description="Disordered" evidence="1">
    <location>
        <begin position="1"/>
        <end position="71"/>
    </location>
</feature>
<feature type="compositionally biased region" description="Basic residues" evidence="1">
    <location>
        <begin position="41"/>
        <end position="51"/>
    </location>
</feature>
<feature type="compositionally biased region" description="Low complexity" evidence="1">
    <location>
        <begin position="101"/>
        <end position="110"/>
    </location>
</feature>
<dbReference type="AlphaFoldDB" id="A0AA43TS39"/>
<feature type="region of interest" description="Disordered" evidence="1">
    <location>
        <begin position="390"/>
        <end position="574"/>
    </location>
</feature>
<evidence type="ECO:0000313" key="2">
    <source>
        <dbReference type="EMBL" id="MDI1486243.1"/>
    </source>
</evidence>
<organism evidence="2 3">
    <name type="scientific">Ramalina farinacea</name>
    <dbReference type="NCBI Taxonomy" id="258253"/>
    <lineage>
        <taxon>Eukaryota</taxon>
        <taxon>Fungi</taxon>
        <taxon>Dikarya</taxon>
        <taxon>Ascomycota</taxon>
        <taxon>Pezizomycotina</taxon>
        <taxon>Lecanoromycetes</taxon>
        <taxon>OSLEUM clade</taxon>
        <taxon>Lecanoromycetidae</taxon>
        <taxon>Lecanorales</taxon>
        <taxon>Lecanorineae</taxon>
        <taxon>Ramalinaceae</taxon>
        <taxon>Ramalina</taxon>
    </lineage>
</organism>
<feature type="region of interest" description="Disordered" evidence="1">
    <location>
        <begin position="101"/>
        <end position="138"/>
    </location>
</feature>
<proteinExistence type="predicted"/>
<feature type="compositionally biased region" description="Low complexity" evidence="1">
    <location>
        <begin position="743"/>
        <end position="752"/>
    </location>
</feature>
<accession>A0AA43TS39</accession>
<keyword evidence="3" id="KW-1185">Reference proteome</keyword>
<feature type="compositionally biased region" description="Basic and acidic residues" evidence="1">
    <location>
        <begin position="60"/>
        <end position="71"/>
    </location>
</feature>
<dbReference type="Proteomes" id="UP001161017">
    <property type="component" value="Unassembled WGS sequence"/>
</dbReference>
<feature type="compositionally biased region" description="Low complexity" evidence="1">
    <location>
        <begin position="390"/>
        <end position="401"/>
    </location>
</feature>